<evidence type="ECO:0000256" key="4">
    <source>
        <dbReference type="ARBA" id="ARBA00022813"/>
    </source>
</evidence>
<sequence length="148" mass="15881">MKASIISLQPANVTAIMAHHPGVYPPMPLYDNPVAAGFPSPAADHVEDRLSADDYLVGNPTATYFVRVKGDSMIDAGIFDGDVLVVDRSITPSIGHVVLAELDGEFTVKYLGRGQLLPANPAYQPIKFKDGQTVEIVGVVTGSMRRFI</sequence>
<evidence type="ECO:0000256" key="2">
    <source>
        <dbReference type="ARBA" id="ARBA00022763"/>
    </source>
</evidence>
<keyword evidence="6" id="KW-0742">SOS response</keyword>
<dbReference type="PANTHER" id="PTHR33516:SF2">
    <property type="entry name" value="LEXA REPRESSOR-RELATED"/>
    <property type="match status" value="1"/>
</dbReference>
<evidence type="ECO:0000259" key="8">
    <source>
        <dbReference type="Pfam" id="PF00717"/>
    </source>
</evidence>
<dbReference type="CDD" id="cd06529">
    <property type="entry name" value="S24_LexA-like"/>
    <property type="match status" value="1"/>
</dbReference>
<evidence type="ECO:0000256" key="3">
    <source>
        <dbReference type="ARBA" id="ARBA00022801"/>
    </source>
</evidence>
<organism evidence="9 10">
    <name type="scientific">Methylovorus glucosotrophus (strain SIP3-4)</name>
    <dbReference type="NCBI Taxonomy" id="582744"/>
    <lineage>
        <taxon>Bacteria</taxon>
        <taxon>Pseudomonadati</taxon>
        <taxon>Pseudomonadota</taxon>
        <taxon>Betaproteobacteria</taxon>
        <taxon>Nitrosomonadales</taxon>
        <taxon>Methylophilaceae</taxon>
        <taxon>Methylovorus</taxon>
    </lineage>
</organism>
<dbReference type="GO" id="GO:0009432">
    <property type="term" value="P:SOS response"/>
    <property type="evidence" value="ECO:0007669"/>
    <property type="project" value="UniProtKB-KW"/>
</dbReference>
<keyword evidence="4 7" id="KW-0068">Autocatalytic cleavage</keyword>
<dbReference type="GO" id="GO:0006355">
    <property type="term" value="P:regulation of DNA-templated transcription"/>
    <property type="evidence" value="ECO:0007669"/>
    <property type="project" value="InterPro"/>
</dbReference>
<dbReference type="InterPro" id="IPR036286">
    <property type="entry name" value="LexA/Signal_pep-like_sf"/>
</dbReference>
<dbReference type="Gene3D" id="2.10.109.10">
    <property type="entry name" value="Umud Fragment, subunit A"/>
    <property type="match status" value="1"/>
</dbReference>
<dbReference type="STRING" id="582744.Msip34_1606"/>
<dbReference type="AlphaFoldDB" id="C6XE76"/>
<keyword evidence="5" id="KW-0234">DNA repair</keyword>
<accession>C6XE76</accession>
<keyword evidence="3 7" id="KW-0378">Hydrolase</keyword>
<dbReference type="GO" id="GO:0003677">
    <property type="term" value="F:DNA binding"/>
    <property type="evidence" value="ECO:0007669"/>
    <property type="project" value="InterPro"/>
</dbReference>
<dbReference type="KEGG" id="mei:Msip34_1606"/>
<evidence type="ECO:0000313" key="9">
    <source>
        <dbReference type="EMBL" id="ACT50851.1"/>
    </source>
</evidence>
<dbReference type="RefSeq" id="WP_015830266.1">
    <property type="nucleotide sequence ID" value="NC_012969.1"/>
</dbReference>
<dbReference type="InterPro" id="IPR050077">
    <property type="entry name" value="LexA_repressor"/>
</dbReference>
<dbReference type="InterPro" id="IPR015927">
    <property type="entry name" value="Peptidase_S24_S26A/B/C"/>
</dbReference>
<dbReference type="GO" id="GO:0006281">
    <property type="term" value="P:DNA repair"/>
    <property type="evidence" value="ECO:0007669"/>
    <property type="project" value="UniProtKB-KW"/>
</dbReference>
<dbReference type="eggNOG" id="COG1974">
    <property type="taxonomic scope" value="Bacteria"/>
</dbReference>
<dbReference type="HOGENOM" id="CLU_066192_0_4_4"/>
<dbReference type="NCBIfam" id="NF007621">
    <property type="entry name" value="PRK10276.1"/>
    <property type="match status" value="1"/>
</dbReference>
<dbReference type="PANTHER" id="PTHR33516">
    <property type="entry name" value="LEXA REPRESSOR"/>
    <property type="match status" value="1"/>
</dbReference>
<dbReference type="InterPro" id="IPR006197">
    <property type="entry name" value="Peptidase_S24_LexA"/>
</dbReference>
<dbReference type="SUPFAM" id="SSF51306">
    <property type="entry name" value="LexA/Signal peptidase"/>
    <property type="match status" value="1"/>
</dbReference>
<evidence type="ECO:0000256" key="5">
    <source>
        <dbReference type="ARBA" id="ARBA00023204"/>
    </source>
</evidence>
<dbReference type="Pfam" id="PF00717">
    <property type="entry name" value="Peptidase_S24"/>
    <property type="match status" value="1"/>
</dbReference>
<dbReference type="InterPro" id="IPR039418">
    <property type="entry name" value="LexA-like"/>
</dbReference>
<feature type="domain" description="Peptidase S24/S26A/S26B/S26C" evidence="8">
    <location>
        <begin position="28"/>
        <end position="140"/>
    </location>
</feature>
<keyword evidence="10" id="KW-1185">Reference proteome</keyword>
<reference evidence="10" key="1">
    <citation type="submission" date="2009-07" db="EMBL/GenBank/DDBJ databases">
        <title>Complete sequence of chromosome of Methylovorus sp. SIP3-4.</title>
        <authorList>
            <person name="Lucas S."/>
            <person name="Copeland A."/>
            <person name="Lapidus A."/>
            <person name="Glavina del Rio T."/>
            <person name="Tice H."/>
            <person name="Bruce D."/>
            <person name="Goodwin L."/>
            <person name="Pitluck S."/>
            <person name="Clum A."/>
            <person name="Larimer F."/>
            <person name="Land M."/>
            <person name="Hauser L."/>
            <person name="Kyrpides N."/>
            <person name="Mikhailova N."/>
            <person name="Kayluzhnaya M."/>
            <person name="Chistoserdova L."/>
        </authorList>
    </citation>
    <scope>NUCLEOTIDE SEQUENCE [LARGE SCALE GENOMIC DNA]</scope>
    <source>
        <strain evidence="10">SIP3-4</strain>
    </source>
</reference>
<evidence type="ECO:0000313" key="10">
    <source>
        <dbReference type="Proteomes" id="UP000002743"/>
    </source>
</evidence>
<comment type="similarity">
    <text evidence="1 7">Belongs to the peptidase S24 family.</text>
</comment>
<proteinExistence type="inferred from homology"/>
<name>C6XE76_METGS</name>
<dbReference type="EMBL" id="CP001674">
    <property type="protein sequence ID" value="ACT50851.1"/>
    <property type="molecule type" value="Genomic_DNA"/>
</dbReference>
<evidence type="ECO:0000256" key="6">
    <source>
        <dbReference type="ARBA" id="ARBA00023236"/>
    </source>
</evidence>
<evidence type="ECO:0000256" key="7">
    <source>
        <dbReference type="RuleBase" id="RU003991"/>
    </source>
</evidence>
<dbReference type="PRINTS" id="PR00726">
    <property type="entry name" value="LEXASERPTASE"/>
</dbReference>
<reference evidence="9 10" key="2">
    <citation type="journal article" date="2011" name="J. Bacteriol.">
        <title>Genomes of three methylotrophs from a single niche uncover genetic and metabolic divergence of Methylophilaceae.</title>
        <authorList>
            <person name="Lapidus A."/>
            <person name="Clum A."/>
            <person name="Labutti K."/>
            <person name="Kaluzhnaya M.G."/>
            <person name="Lim S."/>
            <person name="Beck D.A."/>
            <person name="Glavina Del Rio T."/>
            <person name="Nolan M."/>
            <person name="Mavromatis K."/>
            <person name="Huntemann M."/>
            <person name="Lucas S."/>
            <person name="Lidstrom M.E."/>
            <person name="Ivanova N."/>
            <person name="Chistoserdova L."/>
        </authorList>
    </citation>
    <scope>NUCLEOTIDE SEQUENCE [LARGE SCALE GENOMIC DNA]</scope>
    <source>
        <strain evidence="9 10">SIP3-4</strain>
    </source>
</reference>
<gene>
    <name evidence="9" type="ordered locus">Msip34_1606</name>
</gene>
<keyword evidence="2" id="KW-0227">DNA damage</keyword>
<dbReference type="Proteomes" id="UP000002743">
    <property type="component" value="Chromosome"/>
</dbReference>
<dbReference type="MEROPS" id="S24.003"/>
<protein>
    <submittedName>
        <fullName evidence="9">Peptidase S24 and S26 domain protein</fullName>
    </submittedName>
</protein>
<evidence type="ECO:0000256" key="1">
    <source>
        <dbReference type="ARBA" id="ARBA00007484"/>
    </source>
</evidence>
<dbReference type="GO" id="GO:0016787">
    <property type="term" value="F:hydrolase activity"/>
    <property type="evidence" value="ECO:0007669"/>
    <property type="project" value="UniProtKB-KW"/>
</dbReference>